<feature type="region of interest" description="Disordered" evidence="1">
    <location>
        <begin position="117"/>
        <end position="138"/>
    </location>
</feature>
<evidence type="ECO:0000313" key="4">
    <source>
        <dbReference type="Proteomes" id="UP000194236"/>
    </source>
</evidence>
<feature type="compositionally biased region" description="Low complexity" evidence="1">
    <location>
        <begin position="126"/>
        <end position="138"/>
    </location>
</feature>
<protein>
    <submittedName>
        <fullName evidence="3">Uncharacterized protein</fullName>
    </submittedName>
</protein>
<keyword evidence="2" id="KW-0812">Transmembrane</keyword>
<gene>
    <name evidence="3" type="ORF">BLA29_005396</name>
</gene>
<accession>A0A1Y3BW58</accession>
<dbReference type="EMBL" id="MUJZ01004017">
    <property type="protein sequence ID" value="OTF83365.1"/>
    <property type="molecule type" value="Genomic_DNA"/>
</dbReference>
<dbReference type="AlphaFoldDB" id="A0A1Y3BW58"/>
<keyword evidence="2" id="KW-1133">Transmembrane helix</keyword>
<evidence type="ECO:0000256" key="1">
    <source>
        <dbReference type="SAM" id="MobiDB-lite"/>
    </source>
</evidence>
<feature type="non-terminal residue" evidence="3">
    <location>
        <position position="138"/>
    </location>
</feature>
<evidence type="ECO:0000313" key="3">
    <source>
        <dbReference type="EMBL" id="OTF83365.1"/>
    </source>
</evidence>
<keyword evidence="2" id="KW-0472">Membrane</keyword>
<dbReference type="OrthoDB" id="10551192at2759"/>
<comment type="caution">
    <text evidence="3">The sequence shown here is derived from an EMBL/GenBank/DDBJ whole genome shotgun (WGS) entry which is preliminary data.</text>
</comment>
<keyword evidence="4" id="KW-1185">Reference proteome</keyword>
<sequence length="138" mass="15219">MTNKDLVDDKELCHCTGILMRQCVFDICDNNETKILNLYICREPYDYINNLKCSPIQGDEQWAKQLSPEFCMNDNTNDNGGGLPAWAMIIIALILIIAIIGASYFIFHILNDSSGGGGGGADDDGGQQQSQQQQQVIT</sequence>
<evidence type="ECO:0000256" key="2">
    <source>
        <dbReference type="SAM" id="Phobius"/>
    </source>
</evidence>
<feature type="transmembrane region" description="Helical" evidence="2">
    <location>
        <begin position="85"/>
        <end position="107"/>
    </location>
</feature>
<name>A0A1Y3BW58_EURMA</name>
<proteinExistence type="predicted"/>
<reference evidence="3 4" key="1">
    <citation type="submission" date="2017-03" db="EMBL/GenBank/DDBJ databases">
        <title>Genome Survey of Euroglyphus maynei.</title>
        <authorList>
            <person name="Arlian L.G."/>
            <person name="Morgan M.S."/>
            <person name="Rider S.D."/>
        </authorList>
    </citation>
    <scope>NUCLEOTIDE SEQUENCE [LARGE SCALE GENOMIC DNA]</scope>
    <source>
        <strain evidence="3">Arlian Lab</strain>
        <tissue evidence="3">Whole body</tissue>
    </source>
</reference>
<dbReference type="Proteomes" id="UP000194236">
    <property type="component" value="Unassembled WGS sequence"/>
</dbReference>
<organism evidence="3 4">
    <name type="scientific">Euroglyphus maynei</name>
    <name type="common">Mayne's house dust mite</name>
    <dbReference type="NCBI Taxonomy" id="6958"/>
    <lineage>
        <taxon>Eukaryota</taxon>
        <taxon>Metazoa</taxon>
        <taxon>Ecdysozoa</taxon>
        <taxon>Arthropoda</taxon>
        <taxon>Chelicerata</taxon>
        <taxon>Arachnida</taxon>
        <taxon>Acari</taxon>
        <taxon>Acariformes</taxon>
        <taxon>Sarcoptiformes</taxon>
        <taxon>Astigmata</taxon>
        <taxon>Psoroptidia</taxon>
        <taxon>Analgoidea</taxon>
        <taxon>Pyroglyphidae</taxon>
        <taxon>Pyroglyphinae</taxon>
        <taxon>Euroglyphus</taxon>
    </lineage>
</organism>